<name>A0A0J8AWX0_BETVV</name>
<sequence length="78" mass="8310">EEQRALAEKQRRIDQEKASLRAALAALPASGGVGNHVSPAATSGSTRAPDGRRLLLDRRPNAELIVRDPSGPATSDRR</sequence>
<keyword evidence="3" id="KW-1185">Reference proteome</keyword>
<feature type="non-terminal residue" evidence="2">
    <location>
        <position position="1"/>
    </location>
</feature>
<dbReference type="Proteomes" id="UP000035740">
    <property type="component" value="Unassembled WGS sequence"/>
</dbReference>
<evidence type="ECO:0000313" key="3">
    <source>
        <dbReference type="Proteomes" id="UP000035740"/>
    </source>
</evidence>
<evidence type="ECO:0000313" key="2">
    <source>
        <dbReference type="EMBL" id="KMS93354.1"/>
    </source>
</evidence>
<dbReference type="EMBL" id="KQ103634">
    <property type="protein sequence ID" value="KMS93354.1"/>
    <property type="molecule type" value="Genomic_DNA"/>
</dbReference>
<organism evidence="2 3">
    <name type="scientific">Beta vulgaris subsp. vulgaris</name>
    <name type="common">Beet</name>
    <dbReference type="NCBI Taxonomy" id="3555"/>
    <lineage>
        <taxon>Eukaryota</taxon>
        <taxon>Viridiplantae</taxon>
        <taxon>Streptophyta</taxon>
        <taxon>Embryophyta</taxon>
        <taxon>Tracheophyta</taxon>
        <taxon>Spermatophyta</taxon>
        <taxon>Magnoliopsida</taxon>
        <taxon>eudicotyledons</taxon>
        <taxon>Gunneridae</taxon>
        <taxon>Pentapetalae</taxon>
        <taxon>Caryophyllales</taxon>
        <taxon>Chenopodiaceae</taxon>
        <taxon>Betoideae</taxon>
        <taxon>Beta</taxon>
    </lineage>
</organism>
<gene>
    <name evidence="2" type="ORF">BVRB_032330</name>
</gene>
<dbReference type="AlphaFoldDB" id="A0A0J8AWX0"/>
<accession>A0A0J8AWX0</accession>
<dbReference type="Gramene" id="KMS93354">
    <property type="protein sequence ID" value="KMS93354"/>
    <property type="gene ID" value="BVRB_032330"/>
</dbReference>
<feature type="region of interest" description="Disordered" evidence="1">
    <location>
        <begin position="29"/>
        <end position="78"/>
    </location>
</feature>
<proteinExistence type="predicted"/>
<evidence type="ECO:0000256" key="1">
    <source>
        <dbReference type="SAM" id="MobiDB-lite"/>
    </source>
</evidence>
<protein>
    <submittedName>
        <fullName evidence="2">Uncharacterized protein</fullName>
    </submittedName>
</protein>
<reference evidence="2 3" key="1">
    <citation type="journal article" date="2014" name="Nature">
        <title>The genome of the recently domesticated crop plant sugar beet (Beta vulgaris).</title>
        <authorList>
            <person name="Dohm J.C."/>
            <person name="Minoche A.E."/>
            <person name="Holtgrawe D."/>
            <person name="Capella-Gutierrez S."/>
            <person name="Zakrzewski F."/>
            <person name="Tafer H."/>
            <person name="Rupp O."/>
            <person name="Sorensen T.R."/>
            <person name="Stracke R."/>
            <person name="Reinhardt R."/>
            <person name="Goesmann A."/>
            <person name="Kraft T."/>
            <person name="Schulz B."/>
            <person name="Stadler P.F."/>
            <person name="Schmidt T."/>
            <person name="Gabaldon T."/>
            <person name="Lehrach H."/>
            <person name="Weisshaar B."/>
            <person name="Himmelbauer H."/>
        </authorList>
    </citation>
    <scope>NUCLEOTIDE SEQUENCE [LARGE SCALE GENOMIC DNA]</scope>
    <source>
        <tissue evidence="2">Taproot</tissue>
    </source>
</reference>
<feature type="compositionally biased region" description="Basic and acidic residues" evidence="1">
    <location>
        <begin position="49"/>
        <end position="61"/>
    </location>
</feature>